<name>A0A7J7NU05_9MAGN</name>
<sequence length="264" mass="31136">KRTNAFDNYIRSRIQHDVDWQYNAIESDEDGHVNVNKEHMHLGHYFLGQMDVKCTHCYASHLRDERLSHSSIANLRFGQCCLQGKIRLPNLDPFSNEFKELYEGNNPNLRSFWKYIREYNSSNNAFTSLGVHMGDRVIHGRGPSFFVIHRELHHRIRALSSNQGHEAMYAQLYIYNPGTTLNTCHKRNLRLLREVLRIIADILFQNNHFYGLYRIAYEVLEGTAREDENFNVPAYLYYSTLIDRRRYNYPTTNEITLKLPEDGS</sequence>
<evidence type="ECO:0000313" key="2">
    <source>
        <dbReference type="Proteomes" id="UP000541444"/>
    </source>
</evidence>
<comment type="caution">
    <text evidence="1">The sequence shown here is derived from an EMBL/GenBank/DDBJ whole genome shotgun (WGS) entry which is preliminary data.</text>
</comment>
<dbReference type="PANTHER" id="PTHR45786:SF74">
    <property type="entry name" value="ATP-DEPENDENT DNA HELICASE"/>
    <property type="match status" value="1"/>
</dbReference>
<proteinExistence type="predicted"/>
<feature type="non-terminal residue" evidence="1">
    <location>
        <position position="1"/>
    </location>
</feature>
<evidence type="ECO:0000313" key="1">
    <source>
        <dbReference type="EMBL" id="KAF6170676.1"/>
    </source>
</evidence>
<dbReference type="OrthoDB" id="2272314at2759"/>
<dbReference type="Proteomes" id="UP000541444">
    <property type="component" value="Unassembled WGS sequence"/>
</dbReference>
<dbReference type="EMBL" id="JACGCM010000560">
    <property type="protein sequence ID" value="KAF6170676.1"/>
    <property type="molecule type" value="Genomic_DNA"/>
</dbReference>
<gene>
    <name evidence="1" type="ORF">GIB67_015628</name>
</gene>
<protein>
    <recommendedName>
        <fullName evidence="3">Helitron helicase-like domain-containing protein</fullName>
    </recommendedName>
</protein>
<accession>A0A7J7NU05</accession>
<keyword evidence="2" id="KW-1185">Reference proteome</keyword>
<evidence type="ECO:0008006" key="3">
    <source>
        <dbReference type="Google" id="ProtNLM"/>
    </source>
</evidence>
<dbReference type="AlphaFoldDB" id="A0A7J7NU05"/>
<dbReference type="PANTHER" id="PTHR45786">
    <property type="entry name" value="DNA BINDING PROTEIN-LIKE"/>
    <property type="match status" value="1"/>
</dbReference>
<reference evidence="1 2" key="1">
    <citation type="journal article" date="2020" name="IScience">
        <title>Genome Sequencing of the Endangered Kingdonia uniflora (Circaeasteraceae, Ranunculales) Reveals Potential Mechanisms of Evolutionary Specialization.</title>
        <authorList>
            <person name="Sun Y."/>
            <person name="Deng T."/>
            <person name="Zhang A."/>
            <person name="Moore M.J."/>
            <person name="Landis J.B."/>
            <person name="Lin N."/>
            <person name="Zhang H."/>
            <person name="Zhang X."/>
            <person name="Huang J."/>
            <person name="Zhang X."/>
            <person name="Sun H."/>
            <person name="Wang H."/>
        </authorList>
    </citation>
    <scope>NUCLEOTIDE SEQUENCE [LARGE SCALE GENOMIC DNA]</scope>
    <source>
        <strain evidence="1">TB1705</strain>
        <tissue evidence="1">Leaf</tissue>
    </source>
</reference>
<organism evidence="1 2">
    <name type="scientific">Kingdonia uniflora</name>
    <dbReference type="NCBI Taxonomy" id="39325"/>
    <lineage>
        <taxon>Eukaryota</taxon>
        <taxon>Viridiplantae</taxon>
        <taxon>Streptophyta</taxon>
        <taxon>Embryophyta</taxon>
        <taxon>Tracheophyta</taxon>
        <taxon>Spermatophyta</taxon>
        <taxon>Magnoliopsida</taxon>
        <taxon>Ranunculales</taxon>
        <taxon>Circaeasteraceae</taxon>
        <taxon>Kingdonia</taxon>
    </lineage>
</organism>